<feature type="domain" description="CFAP65 seventh Ig-like" evidence="1">
    <location>
        <begin position="120"/>
        <end position="206"/>
    </location>
</feature>
<name>A0ABN9X2H9_9DINO</name>
<accession>A0ABN9X2H9</accession>
<dbReference type="Proteomes" id="UP001189429">
    <property type="component" value="Unassembled WGS sequence"/>
</dbReference>
<dbReference type="PANTHER" id="PTHR23053:SF0">
    <property type="entry name" value="HYDROCEPHALUS-INDUCING PROTEIN HOMOLOG"/>
    <property type="match status" value="1"/>
</dbReference>
<protein>
    <recommendedName>
        <fullName evidence="1">CFAP65 seventh Ig-like domain-containing protein</fullName>
    </recommendedName>
</protein>
<evidence type="ECO:0000313" key="2">
    <source>
        <dbReference type="EMBL" id="CAK0892231.1"/>
    </source>
</evidence>
<evidence type="ECO:0000313" key="3">
    <source>
        <dbReference type="Proteomes" id="UP001189429"/>
    </source>
</evidence>
<dbReference type="InterPro" id="IPR033305">
    <property type="entry name" value="Hydin-like"/>
</dbReference>
<dbReference type="Pfam" id="PF25249">
    <property type="entry name" value="Ig_CFAP65_7th"/>
    <property type="match status" value="1"/>
</dbReference>
<dbReference type="Gene3D" id="2.60.40.10">
    <property type="entry name" value="Immunoglobulins"/>
    <property type="match status" value="1"/>
</dbReference>
<proteinExistence type="predicted"/>
<dbReference type="PANTHER" id="PTHR23053">
    <property type="entry name" value="DLEC1 DELETED IN LUNG AND ESOPHAGEAL CANCER 1"/>
    <property type="match status" value="1"/>
</dbReference>
<dbReference type="InterPro" id="IPR057470">
    <property type="entry name" value="Ig_CFAP65_7th"/>
</dbReference>
<reference evidence="2" key="1">
    <citation type="submission" date="2023-10" db="EMBL/GenBank/DDBJ databases">
        <authorList>
            <person name="Chen Y."/>
            <person name="Shah S."/>
            <person name="Dougan E. K."/>
            <person name="Thang M."/>
            <person name="Chan C."/>
        </authorList>
    </citation>
    <scope>NUCLEOTIDE SEQUENCE [LARGE SCALE GENOMIC DNA]</scope>
</reference>
<dbReference type="InterPro" id="IPR013783">
    <property type="entry name" value="Ig-like_fold"/>
</dbReference>
<evidence type="ECO:0000259" key="1">
    <source>
        <dbReference type="Pfam" id="PF25249"/>
    </source>
</evidence>
<dbReference type="EMBL" id="CAUYUJ010019582">
    <property type="protein sequence ID" value="CAK0892231.1"/>
    <property type="molecule type" value="Genomic_DNA"/>
</dbReference>
<sequence>MFADGSTADPIVSVRAKAGWRLAQASLGKRLSWPTAKFEMTMNCQDRAVAIPIAPCSDCLLCPGFVAGGRRSPEVPGLSCRAPRACGLPLSSGISSKRAPPEVPLMLSAAADARRIQCDTTQIKFANTVMFNTKVHRFTVRNLSCISVPFQWHVEGEHGHAYAVEPAAGAVPPSAELQVAVRFAPVEVEDFGATLVCTSSAAADAGKPPEILRSKEEAEEKFEARPHRLRALPSAAAAPRGLSSAVAAAGAPRGGGPSGFIAEEYYKNEFGTPFNSWAALSNETCEPWKVPYGLSRLRGAAGDAARLVFTRMPATYWATMQHLSQDLDSTASAVSSGRALRRSDIARLANALASAADANEQGRWYLQEARRLDQMPSDVALRLARALGNVESHARFLFAAAFPCSRDAPHIPYREENHHYVVYPGGPEAAKTHEERRLAQDLKNFEWASMRADPGELRDFL</sequence>
<keyword evidence="3" id="KW-1185">Reference proteome</keyword>
<comment type="caution">
    <text evidence="2">The sequence shown here is derived from an EMBL/GenBank/DDBJ whole genome shotgun (WGS) entry which is preliminary data.</text>
</comment>
<organism evidence="2 3">
    <name type="scientific">Prorocentrum cordatum</name>
    <dbReference type="NCBI Taxonomy" id="2364126"/>
    <lineage>
        <taxon>Eukaryota</taxon>
        <taxon>Sar</taxon>
        <taxon>Alveolata</taxon>
        <taxon>Dinophyceae</taxon>
        <taxon>Prorocentrales</taxon>
        <taxon>Prorocentraceae</taxon>
        <taxon>Prorocentrum</taxon>
    </lineage>
</organism>
<gene>
    <name evidence="2" type="ORF">PCOR1329_LOCUS71948</name>
</gene>